<evidence type="ECO:0000313" key="3">
    <source>
        <dbReference type="EMBL" id="OUN41059.1"/>
    </source>
</evidence>
<reference evidence="2" key="3">
    <citation type="submission" date="2020-08" db="EMBL/GenBank/DDBJ databases">
        <authorList>
            <person name="Cejkova D."/>
            <person name="Kubasova T."/>
            <person name="Jahodarova E."/>
            <person name="Rychlik I."/>
        </authorList>
    </citation>
    <scope>NUCLEOTIDE SEQUENCE</scope>
    <source>
        <strain evidence="2">An431b</strain>
    </source>
</reference>
<name>A0A1Y3U3R4_9FIRM</name>
<dbReference type="RefSeq" id="WP_087989874.1">
    <property type="nucleotide sequence ID" value="NZ_JACSNT010000033.1"/>
</dbReference>
<gene>
    <name evidence="3" type="ORF">B5G26_12515</name>
    <name evidence="2" type="ORF">H9X83_12665</name>
</gene>
<reference evidence="4" key="1">
    <citation type="submission" date="2017-04" db="EMBL/GenBank/DDBJ databases">
        <title>Function of individual gut microbiota members based on whole genome sequencing of pure cultures obtained from chicken caecum.</title>
        <authorList>
            <person name="Medvecky M."/>
            <person name="Cejkova D."/>
            <person name="Polansky O."/>
            <person name="Karasova D."/>
            <person name="Kubasova T."/>
            <person name="Cizek A."/>
            <person name="Rychlik I."/>
        </authorList>
    </citation>
    <scope>NUCLEOTIDE SEQUENCE [LARGE SCALE GENOMIC DNA]</scope>
    <source>
        <strain evidence="4">An75</strain>
    </source>
</reference>
<protein>
    <submittedName>
        <fullName evidence="3">Uncharacterized protein</fullName>
    </submittedName>
</protein>
<proteinExistence type="predicted"/>
<organism evidence="3 4">
    <name type="scientific">Anaerotignum lactatifermentans</name>
    <dbReference type="NCBI Taxonomy" id="160404"/>
    <lineage>
        <taxon>Bacteria</taxon>
        <taxon>Bacillati</taxon>
        <taxon>Bacillota</taxon>
        <taxon>Clostridia</taxon>
        <taxon>Lachnospirales</taxon>
        <taxon>Anaerotignaceae</taxon>
        <taxon>Anaerotignum</taxon>
    </lineage>
</organism>
<evidence type="ECO:0000313" key="5">
    <source>
        <dbReference type="Proteomes" id="UP000729290"/>
    </source>
</evidence>
<feature type="region of interest" description="Disordered" evidence="1">
    <location>
        <begin position="1"/>
        <end position="41"/>
    </location>
</feature>
<dbReference type="EMBL" id="JACSNV010000035">
    <property type="protein sequence ID" value="MBM6878979.1"/>
    <property type="molecule type" value="Genomic_DNA"/>
</dbReference>
<dbReference type="Proteomes" id="UP000729290">
    <property type="component" value="Unassembled WGS sequence"/>
</dbReference>
<dbReference type="EMBL" id="NFHM01000023">
    <property type="protein sequence ID" value="OUN41059.1"/>
    <property type="molecule type" value="Genomic_DNA"/>
</dbReference>
<reference evidence="2 5" key="4">
    <citation type="journal article" date="2021" name="Sci. Rep.">
        <title>The distribution of antibiotic resistance genes in chicken gut microbiota commensals.</title>
        <authorList>
            <person name="Juricova H."/>
            <person name="Matiasovicova J."/>
            <person name="Kubasova T."/>
            <person name="Cejkova D."/>
            <person name="Rychlik I."/>
        </authorList>
    </citation>
    <scope>NUCLEOTIDE SEQUENCE [LARGE SCALE GENOMIC DNA]</scope>
    <source>
        <strain evidence="2 5">An431b</strain>
    </source>
</reference>
<evidence type="ECO:0000313" key="4">
    <source>
        <dbReference type="Proteomes" id="UP000195455"/>
    </source>
</evidence>
<comment type="caution">
    <text evidence="3">The sequence shown here is derived from an EMBL/GenBank/DDBJ whole genome shotgun (WGS) entry which is preliminary data.</text>
</comment>
<dbReference type="Proteomes" id="UP000195455">
    <property type="component" value="Unassembled WGS sequence"/>
</dbReference>
<keyword evidence="5" id="KW-1185">Reference proteome</keyword>
<accession>A0A1Y3U3R4</accession>
<dbReference type="AlphaFoldDB" id="A0A1Y3U3R4"/>
<evidence type="ECO:0000313" key="2">
    <source>
        <dbReference type="EMBL" id="MBM6878979.1"/>
    </source>
</evidence>
<sequence>MNPEKTYLYKRQHQQPIEEETPPHKGKSKTATTSDSRKRSKHKHIYKKIILHYGSDSFAWGRQCEICGRVDSAYKSSNWSPKELKVTGEGLYGEWRSVCLTEIHRRYPEYTIMTLENAKWVEWTGENDK</sequence>
<reference evidence="3" key="2">
    <citation type="journal article" date="2018" name="BMC Genomics">
        <title>Whole genome sequencing and function prediction of 133 gut anaerobes isolated from chicken caecum in pure cultures.</title>
        <authorList>
            <person name="Medvecky M."/>
            <person name="Cejkova D."/>
            <person name="Polansky O."/>
            <person name="Karasova D."/>
            <person name="Kubasova T."/>
            <person name="Cizek A."/>
            <person name="Rychlik I."/>
        </authorList>
    </citation>
    <scope>NUCLEOTIDE SEQUENCE</scope>
    <source>
        <strain evidence="3">An75</strain>
    </source>
</reference>
<evidence type="ECO:0000256" key="1">
    <source>
        <dbReference type="SAM" id="MobiDB-lite"/>
    </source>
</evidence>